<dbReference type="EC" id="3.1.26.8" evidence="11 12"/>
<comment type="similarity">
    <text evidence="11">Belongs to the ribonuclease M5 family.</text>
</comment>
<dbReference type="PROSITE" id="PS50880">
    <property type="entry name" value="TOPRIM"/>
    <property type="match status" value="1"/>
</dbReference>
<dbReference type="InterPro" id="IPR025156">
    <property type="entry name" value="RNase_M5_C"/>
</dbReference>
<gene>
    <name evidence="11" type="primary">rnmV</name>
    <name evidence="14" type="ORF">CM1_00295</name>
</gene>
<keyword evidence="6 11" id="KW-0699">rRNA-binding</keyword>
<dbReference type="GO" id="GO:0019843">
    <property type="term" value="F:rRNA binding"/>
    <property type="evidence" value="ECO:0007669"/>
    <property type="project" value="UniProtKB-KW"/>
</dbReference>
<dbReference type="RefSeq" id="WP_009885722.1">
    <property type="nucleotide sequence ID" value="NC_018497.1"/>
</dbReference>
<evidence type="ECO:0000256" key="9">
    <source>
        <dbReference type="ARBA" id="ARBA00022842"/>
    </source>
</evidence>
<dbReference type="CDD" id="cd01027">
    <property type="entry name" value="TOPRIM_RNase_M5_like"/>
    <property type="match status" value="1"/>
</dbReference>
<name>A0ABC7ZI52_MYCGT</name>
<keyword evidence="10 11" id="KW-0694">RNA-binding</keyword>
<dbReference type="NCBIfam" id="TIGR00334">
    <property type="entry name" value="5S_RNA_mat_M5"/>
    <property type="match status" value="1"/>
</dbReference>
<dbReference type="Proteomes" id="UP000005254">
    <property type="component" value="Chromosome"/>
</dbReference>
<keyword evidence="2 11" id="KW-0690">Ribosome biogenesis</keyword>
<dbReference type="InterPro" id="IPR034141">
    <property type="entry name" value="TOPRIM_RNase_M5-like"/>
</dbReference>
<evidence type="ECO:0000256" key="1">
    <source>
        <dbReference type="ARBA" id="ARBA00022490"/>
    </source>
</evidence>
<keyword evidence="7 11" id="KW-0255">Endonuclease</keyword>
<feature type="domain" description="Toprim" evidence="13">
    <location>
        <begin position="10"/>
        <end position="94"/>
    </location>
</feature>
<organism evidence="14 15">
    <name type="scientific">Mycoplasmoides genitalium M6320</name>
    <dbReference type="NCBI Taxonomy" id="662945"/>
    <lineage>
        <taxon>Bacteria</taxon>
        <taxon>Bacillati</taxon>
        <taxon>Mycoplasmatota</taxon>
        <taxon>Mycoplasmoidales</taxon>
        <taxon>Mycoplasmoidaceae</taxon>
        <taxon>Mycoplasmoides</taxon>
    </lineage>
</organism>
<dbReference type="SMR" id="A0ABC7ZI52"/>
<keyword evidence="3 11" id="KW-0698">rRNA processing</keyword>
<dbReference type="InterPro" id="IPR006171">
    <property type="entry name" value="TOPRIM_dom"/>
</dbReference>
<keyword evidence="5" id="KW-0479">Metal-binding</keyword>
<dbReference type="GO" id="GO:0043822">
    <property type="term" value="F:ribonuclease M5 activity"/>
    <property type="evidence" value="ECO:0007669"/>
    <property type="project" value="UniProtKB-UniRule"/>
</dbReference>
<dbReference type="SUPFAM" id="SSF110455">
    <property type="entry name" value="Toprim domain"/>
    <property type="match status" value="1"/>
</dbReference>
<dbReference type="Pfam" id="PF13331">
    <property type="entry name" value="DUF4093"/>
    <property type="match status" value="1"/>
</dbReference>
<dbReference type="EMBL" id="CP003772">
    <property type="protein sequence ID" value="AFQ03851.1"/>
    <property type="molecule type" value="Genomic_DNA"/>
</dbReference>
<keyword evidence="1 11" id="KW-0963">Cytoplasm</keyword>
<dbReference type="SMART" id="SM00493">
    <property type="entry name" value="TOPRIM"/>
    <property type="match status" value="1"/>
</dbReference>
<evidence type="ECO:0000313" key="15">
    <source>
        <dbReference type="Proteomes" id="UP000005254"/>
    </source>
</evidence>
<evidence type="ECO:0000256" key="11">
    <source>
        <dbReference type="HAMAP-Rule" id="MF_01469"/>
    </source>
</evidence>
<evidence type="ECO:0000313" key="14">
    <source>
        <dbReference type="EMBL" id="AFQ03851.1"/>
    </source>
</evidence>
<accession>A0ABC7ZI52</accession>
<dbReference type="GO" id="GO:0006364">
    <property type="term" value="P:rRNA processing"/>
    <property type="evidence" value="ECO:0007669"/>
    <property type="project" value="UniProtKB-UniRule"/>
</dbReference>
<dbReference type="PANTHER" id="PTHR39156">
    <property type="entry name" value="RIBONUCLEASE M5"/>
    <property type="match status" value="1"/>
</dbReference>
<sequence length="178" mass="20497">MDQKARIKIDGVIVCEGKTDQAKLQQIFDVDVITTNGSALKKETINLIKKISEKQTVILLLDPDQQGKKIRSKLEQHLTNYYNCYVDMNARLKNAKKAGIAEMETSALIAALNNRVAITKNANQSILWDQYLSLKLNDKKKRLLLCNNLNLPYFNHKQLFKKLNLLNLTFQDVWKHLK</sequence>
<protein>
    <recommendedName>
        <fullName evidence="11 12">Ribonuclease M5</fullName>
        <ecNumber evidence="11 12">3.1.26.8</ecNumber>
    </recommendedName>
    <alternativeName>
        <fullName evidence="11">RNase M5</fullName>
    </alternativeName>
    <alternativeName>
        <fullName evidence="11">Ribosomal RNA terminal maturase M5</fullName>
    </alternativeName>
</protein>
<dbReference type="HAMAP" id="MF_01469">
    <property type="entry name" value="RNase_M5"/>
    <property type="match status" value="1"/>
</dbReference>
<evidence type="ECO:0000256" key="12">
    <source>
        <dbReference type="NCBIfam" id="TIGR00334"/>
    </source>
</evidence>
<proteinExistence type="inferred from homology"/>
<dbReference type="PANTHER" id="PTHR39156:SF1">
    <property type="entry name" value="RIBONUCLEASE M5"/>
    <property type="match status" value="1"/>
</dbReference>
<dbReference type="GO" id="GO:0005737">
    <property type="term" value="C:cytoplasm"/>
    <property type="evidence" value="ECO:0007669"/>
    <property type="project" value="UniProtKB-SubCell"/>
</dbReference>
<dbReference type="GO" id="GO:0046872">
    <property type="term" value="F:metal ion binding"/>
    <property type="evidence" value="ECO:0007669"/>
    <property type="project" value="UniProtKB-KW"/>
</dbReference>
<evidence type="ECO:0000256" key="7">
    <source>
        <dbReference type="ARBA" id="ARBA00022759"/>
    </source>
</evidence>
<evidence type="ECO:0000259" key="13">
    <source>
        <dbReference type="PROSITE" id="PS50880"/>
    </source>
</evidence>
<evidence type="ECO:0000256" key="6">
    <source>
        <dbReference type="ARBA" id="ARBA00022730"/>
    </source>
</evidence>
<reference evidence="14 15" key="1">
    <citation type="journal article" date="2012" name="J. Bacteriol.">
        <title>Draft Genome Sequences of Four Axenic Mycoplasma genitalium Strains Isolated from Denmark, Japan, and Australia.</title>
        <authorList>
            <person name="McGowin C.L."/>
            <person name="Ma L."/>
            <person name="Jensen J.S."/>
            <person name="Mancuso M.M."/>
            <person name="Hamasuna R."/>
            <person name="Adegboye D."/>
            <person name="Martin D.H."/>
        </authorList>
    </citation>
    <scope>NUCLEOTIDE SEQUENCE [LARGE SCALE GENOMIC DNA]</scope>
    <source>
        <strain evidence="14 15">M6320</strain>
    </source>
</reference>
<keyword evidence="9" id="KW-0460">Magnesium</keyword>
<evidence type="ECO:0000256" key="3">
    <source>
        <dbReference type="ARBA" id="ARBA00022552"/>
    </source>
</evidence>
<dbReference type="AlphaFoldDB" id="A0ABC7ZI52"/>
<evidence type="ECO:0000256" key="4">
    <source>
        <dbReference type="ARBA" id="ARBA00022722"/>
    </source>
</evidence>
<comment type="function">
    <text evidence="11">Required for correct processing of both the 5' and 3' ends of 5S rRNA precursor. Cleaves both sides of a double-stranded region yielding mature 5S rRNA in one step.</text>
</comment>
<dbReference type="Pfam" id="PF01751">
    <property type="entry name" value="Toprim"/>
    <property type="match status" value="1"/>
</dbReference>
<evidence type="ECO:0000256" key="10">
    <source>
        <dbReference type="ARBA" id="ARBA00022884"/>
    </source>
</evidence>
<evidence type="ECO:0000256" key="2">
    <source>
        <dbReference type="ARBA" id="ARBA00022517"/>
    </source>
</evidence>
<comment type="catalytic activity">
    <reaction evidence="11">
        <text>Endonucleolytic cleavage of RNA, removing 21 and 42 nucleotides, respectively, from the 5'- and 3'-termini of a 5S-rRNA precursor.</text>
        <dbReference type="EC" id="3.1.26.8"/>
    </reaction>
</comment>
<dbReference type="InterPro" id="IPR004466">
    <property type="entry name" value="RNase_M5"/>
</dbReference>
<dbReference type="Gene3D" id="3.40.1360.10">
    <property type="match status" value="1"/>
</dbReference>
<comment type="subcellular location">
    <subcellularLocation>
        <location evidence="11">Cytoplasm</location>
    </subcellularLocation>
</comment>
<evidence type="ECO:0000256" key="8">
    <source>
        <dbReference type="ARBA" id="ARBA00022801"/>
    </source>
</evidence>
<dbReference type="KEGG" id="mgx:CM1_00295"/>
<dbReference type="GeneID" id="99646868"/>
<keyword evidence="4 11" id="KW-0540">Nuclease</keyword>
<keyword evidence="8 11" id="KW-0378">Hydrolase</keyword>
<evidence type="ECO:0000256" key="5">
    <source>
        <dbReference type="ARBA" id="ARBA00022723"/>
    </source>
</evidence>